<sequence>MTQEAHSVQQSLDDASLLDLLLPEIDDFLAYLGGLHTTPRLAHLTLIPEAAVPLNATLSGMEEMRQRGEPCLVARVNLNLSSNDKKSTTARESSHAATNSQDWSVGREFSDWGRFGESPLATDSPQSQTMLWWRDENMARRLARHLQPTGNEPAALQTPVQATVEERLPAQREKKGWFWGKKGNTGSSTSTFAAKTVQADVETFPGRGGNATQAPVKKAREREKGGGARMSVTAEEVAFRSENGLGLMESTRGWAVVVAVRVKT</sequence>
<proteinExistence type="predicted"/>
<keyword evidence="3" id="KW-1185">Reference proteome</keyword>
<dbReference type="OrthoDB" id="3526284at2759"/>
<evidence type="ECO:0000313" key="3">
    <source>
        <dbReference type="Proteomes" id="UP000297716"/>
    </source>
</evidence>
<organism evidence="2 3">
    <name type="scientific">Xylaria hypoxylon</name>
    <dbReference type="NCBI Taxonomy" id="37992"/>
    <lineage>
        <taxon>Eukaryota</taxon>
        <taxon>Fungi</taxon>
        <taxon>Dikarya</taxon>
        <taxon>Ascomycota</taxon>
        <taxon>Pezizomycotina</taxon>
        <taxon>Sordariomycetes</taxon>
        <taxon>Xylariomycetidae</taxon>
        <taxon>Xylariales</taxon>
        <taxon>Xylariaceae</taxon>
        <taxon>Xylaria</taxon>
    </lineage>
</organism>
<name>A0A4Z0YGB5_9PEZI</name>
<protein>
    <submittedName>
        <fullName evidence="2">Uncharacterized protein</fullName>
    </submittedName>
</protein>
<dbReference type="STRING" id="37992.A0A4Z0YGB5"/>
<dbReference type="Proteomes" id="UP000297716">
    <property type="component" value="Unassembled WGS sequence"/>
</dbReference>
<feature type="region of interest" description="Disordered" evidence="1">
    <location>
        <begin position="203"/>
        <end position="229"/>
    </location>
</feature>
<gene>
    <name evidence="2" type="ORF">E0Z10_g10437</name>
</gene>
<comment type="caution">
    <text evidence="2">The sequence shown here is derived from an EMBL/GenBank/DDBJ whole genome shotgun (WGS) entry which is preliminary data.</text>
</comment>
<reference evidence="2 3" key="1">
    <citation type="submission" date="2019-03" db="EMBL/GenBank/DDBJ databases">
        <title>Draft genome sequence of Xylaria hypoxylon DSM 108379, a ubiquitous saprotrophic-parasitic fungi on hardwood.</title>
        <authorList>
            <person name="Buettner E."/>
            <person name="Leonhardt S."/>
            <person name="Gebauer A.M."/>
            <person name="Liers C."/>
            <person name="Hofrichter M."/>
            <person name="Kellner H."/>
        </authorList>
    </citation>
    <scope>NUCLEOTIDE SEQUENCE [LARGE SCALE GENOMIC DNA]</scope>
    <source>
        <strain evidence="2 3">DSM 108379</strain>
    </source>
</reference>
<evidence type="ECO:0000256" key="1">
    <source>
        <dbReference type="SAM" id="MobiDB-lite"/>
    </source>
</evidence>
<evidence type="ECO:0000313" key="2">
    <source>
        <dbReference type="EMBL" id="TGJ78325.1"/>
    </source>
</evidence>
<dbReference type="EMBL" id="SKBN01000409">
    <property type="protein sequence ID" value="TGJ78325.1"/>
    <property type="molecule type" value="Genomic_DNA"/>
</dbReference>
<accession>A0A4Z0YGB5</accession>
<dbReference type="AlphaFoldDB" id="A0A4Z0YGB5"/>
<feature type="region of interest" description="Disordered" evidence="1">
    <location>
        <begin position="83"/>
        <end position="102"/>
    </location>
</feature>
<feature type="compositionally biased region" description="Basic and acidic residues" evidence="1">
    <location>
        <begin position="83"/>
        <end position="94"/>
    </location>
</feature>